<name>A0ACC0PD42_RHOML</name>
<evidence type="ECO:0000313" key="1">
    <source>
        <dbReference type="EMBL" id="KAI8563628.1"/>
    </source>
</evidence>
<keyword evidence="2" id="KW-1185">Reference proteome</keyword>
<accession>A0ACC0PD42</accession>
<reference evidence="1" key="1">
    <citation type="submission" date="2022-02" db="EMBL/GenBank/DDBJ databases">
        <title>Plant Genome Project.</title>
        <authorList>
            <person name="Zhang R.-G."/>
        </authorList>
    </citation>
    <scope>NUCLEOTIDE SEQUENCE</scope>
    <source>
        <strain evidence="1">AT1</strain>
    </source>
</reference>
<evidence type="ECO:0000313" key="2">
    <source>
        <dbReference type="Proteomes" id="UP001062846"/>
    </source>
</evidence>
<proteinExistence type="predicted"/>
<dbReference type="Proteomes" id="UP001062846">
    <property type="component" value="Chromosome 3"/>
</dbReference>
<comment type="caution">
    <text evidence="1">The sequence shown here is derived from an EMBL/GenBank/DDBJ whole genome shotgun (WGS) entry which is preliminary data.</text>
</comment>
<sequence length="61" mass="7171">MQLCGRYGCCRTIVCSSMLVWDVADLIKIRVVMWMRTKHDIKLYLVDDFKGYLDGIRSLKL</sequence>
<organism evidence="1 2">
    <name type="scientific">Rhododendron molle</name>
    <name type="common">Chinese azalea</name>
    <name type="synonym">Azalea mollis</name>
    <dbReference type="NCBI Taxonomy" id="49168"/>
    <lineage>
        <taxon>Eukaryota</taxon>
        <taxon>Viridiplantae</taxon>
        <taxon>Streptophyta</taxon>
        <taxon>Embryophyta</taxon>
        <taxon>Tracheophyta</taxon>
        <taxon>Spermatophyta</taxon>
        <taxon>Magnoliopsida</taxon>
        <taxon>eudicotyledons</taxon>
        <taxon>Gunneridae</taxon>
        <taxon>Pentapetalae</taxon>
        <taxon>asterids</taxon>
        <taxon>Ericales</taxon>
        <taxon>Ericaceae</taxon>
        <taxon>Ericoideae</taxon>
        <taxon>Rhodoreae</taxon>
        <taxon>Rhododendron</taxon>
    </lineage>
</organism>
<dbReference type="EMBL" id="CM046390">
    <property type="protein sequence ID" value="KAI8563628.1"/>
    <property type="molecule type" value="Genomic_DNA"/>
</dbReference>
<protein>
    <submittedName>
        <fullName evidence="1">Uncharacterized protein</fullName>
    </submittedName>
</protein>
<gene>
    <name evidence="1" type="ORF">RHMOL_Rhmol03G0124100</name>
</gene>